<accession>A0ABM9N5J3</accession>
<protein>
    <submittedName>
        <fullName evidence="1">Uncharacterized protein</fullName>
    </submittedName>
</protein>
<gene>
    <name evidence="1" type="ORF">R54876_GBNLAHCA_01037</name>
</gene>
<dbReference type="Proteomes" id="UP001314241">
    <property type="component" value="Unassembled WGS sequence"/>
</dbReference>
<comment type="caution">
    <text evidence="1">The sequence shown here is derived from an EMBL/GenBank/DDBJ whole genome shotgun (WGS) entry which is preliminary data.</text>
</comment>
<name>A0ABM9N5J3_9LACO</name>
<proteinExistence type="predicted"/>
<evidence type="ECO:0000313" key="1">
    <source>
        <dbReference type="EMBL" id="CAK8054468.1"/>
    </source>
</evidence>
<organism evidence="1 2">
    <name type="scientific">Eupransor demetentiae</name>
    <dbReference type="NCBI Taxonomy" id="3109584"/>
    <lineage>
        <taxon>Bacteria</taxon>
        <taxon>Bacillati</taxon>
        <taxon>Bacillota</taxon>
        <taxon>Bacilli</taxon>
        <taxon>Lactobacillales</taxon>
        <taxon>Lactobacillaceae</taxon>
        <taxon>Eupransor</taxon>
    </lineage>
</organism>
<reference evidence="1 2" key="1">
    <citation type="submission" date="2024-01" db="EMBL/GenBank/DDBJ databases">
        <authorList>
            <person name="Botero Cardona J."/>
        </authorList>
    </citation>
    <scope>NUCLEOTIDE SEQUENCE [LARGE SCALE GENOMIC DNA]</scope>
    <source>
        <strain evidence="1 2">LMG 33000</strain>
    </source>
</reference>
<evidence type="ECO:0000313" key="2">
    <source>
        <dbReference type="Proteomes" id="UP001314241"/>
    </source>
</evidence>
<keyword evidence="2" id="KW-1185">Reference proteome</keyword>
<sequence>MGMEKERTFKPTPRRVAVLAAMVLMIMGALWIAAVHAANESNYVPYSRRTQSSKSKGQMIFTKVKDQILG</sequence>
<dbReference type="EMBL" id="CAWVOH010000002">
    <property type="protein sequence ID" value="CAK8054468.1"/>
    <property type="molecule type" value="Genomic_DNA"/>
</dbReference>
<dbReference type="RefSeq" id="WP_349642016.1">
    <property type="nucleotide sequence ID" value="NZ_CAWVOH010000002.1"/>
</dbReference>